<protein>
    <submittedName>
        <fullName evidence="2">Secreted protein</fullName>
    </submittedName>
</protein>
<organism evidence="1 2">
    <name type="scientific">Rhabditophanes sp. KR3021</name>
    <dbReference type="NCBI Taxonomy" id="114890"/>
    <lineage>
        <taxon>Eukaryota</taxon>
        <taxon>Metazoa</taxon>
        <taxon>Ecdysozoa</taxon>
        <taxon>Nematoda</taxon>
        <taxon>Chromadorea</taxon>
        <taxon>Rhabditida</taxon>
        <taxon>Tylenchina</taxon>
        <taxon>Panagrolaimomorpha</taxon>
        <taxon>Strongyloidoidea</taxon>
        <taxon>Alloionematidae</taxon>
        <taxon>Rhabditophanes</taxon>
    </lineage>
</organism>
<sequence length="116" mass="12141">MNTKLICLVLCAVALSASAFTCNSKSVGLKFLQIPNNGGSVATCSGTPQCISITGTYNGSPVAYKGCFQDYTDNVESYISRPELLKPNTCAANKLQVANNAMTPVTLCSCSLSNCN</sequence>
<proteinExistence type="predicted"/>
<name>A0AC35U186_9BILA</name>
<dbReference type="WBParaSite" id="RSKR_0000637900.1">
    <property type="protein sequence ID" value="RSKR_0000637900.1"/>
    <property type="gene ID" value="RSKR_0000637900"/>
</dbReference>
<accession>A0AC35U186</accession>
<reference evidence="2" key="1">
    <citation type="submission" date="2025-08" db="UniProtKB">
        <authorList>
            <consortium name="WormBaseParasite"/>
        </authorList>
    </citation>
    <scope>IDENTIFICATION</scope>
    <source>
        <strain evidence="2">KR3021</strain>
    </source>
</reference>
<evidence type="ECO:0000313" key="2">
    <source>
        <dbReference type="WBParaSite" id="RSKR_0000637900.1"/>
    </source>
</evidence>
<dbReference type="Proteomes" id="UP000095286">
    <property type="component" value="Unplaced"/>
</dbReference>
<evidence type="ECO:0000313" key="1">
    <source>
        <dbReference type="Proteomes" id="UP000095286"/>
    </source>
</evidence>